<dbReference type="InterPro" id="IPR001270">
    <property type="entry name" value="ClpA/B"/>
</dbReference>
<proteinExistence type="predicted"/>
<keyword evidence="1" id="KW-0547">Nucleotide-binding</keyword>
<dbReference type="InterPro" id="IPR027417">
    <property type="entry name" value="P-loop_NTPase"/>
</dbReference>
<comment type="caution">
    <text evidence="5">The sequence shown here is derived from an EMBL/GenBank/DDBJ whole genome shotgun (WGS) entry which is preliminary data.</text>
</comment>
<keyword evidence="2" id="KW-0067">ATP-binding</keyword>
<gene>
    <name evidence="5" type="ORF">AKO1_011654</name>
</gene>
<name>A0AAW2Z677_9EUKA</name>
<feature type="region of interest" description="Disordered" evidence="3">
    <location>
        <begin position="288"/>
        <end position="350"/>
    </location>
</feature>
<sequence length="518" mass="59099">MNNKEKPSTADAKDNPKEDRTSPKNKPTAFNTLTSYITSAAAVVKNQLSPATSTRPKTKQKETLSRTEVTEIKDEPFEIVYFKRSLGEADAPLTGIRLEAFLRSMLIDQHLAIKTLCYALIRQSTIWNYQQGARGPTAVPSCFLFVGPGGVGKIYLSKCLAQAQKRPFVYFDMKLFKKQSSKFINDHDQLDRKNQQPGQLNVVLKRAPNAVIVLNHIELADAKIFSTLFELFQQGAIYKTLTSVTSKKDAPVTTTTTTIPILDASRCVFICMTDISDEVVKEFISTTTTKPVQSHPEHIQPPHQSVQYRNEEQPPSHKQASPLTEERRNLNRRPIARRIQKQEPLTIDPTSLMLHDDNEQTMDDALDSIVEFRYKITPILSDHLNQSNTAKCHDAFIERFNAIVPFFEFDGIRLKTSILNELNTFRRITENNVRSLRLTWSEDVVIWLMKRYRPTLSIQGLLENHILTQLAACDLLFKIGDHIHLSVDVDQDKVSIQVLNRRNEEQVKQNIEQVRSKL</sequence>
<evidence type="ECO:0000313" key="5">
    <source>
        <dbReference type="EMBL" id="KAL0484737.1"/>
    </source>
</evidence>
<protein>
    <submittedName>
        <fullName evidence="5">Caseinolytic peptidase B protein</fullName>
    </submittedName>
</protein>
<dbReference type="GO" id="GO:0005524">
    <property type="term" value="F:ATP binding"/>
    <property type="evidence" value="ECO:0007669"/>
    <property type="project" value="UniProtKB-KW"/>
</dbReference>
<organism evidence="5 6">
    <name type="scientific">Acrasis kona</name>
    <dbReference type="NCBI Taxonomy" id="1008807"/>
    <lineage>
        <taxon>Eukaryota</taxon>
        <taxon>Discoba</taxon>
        <taxon>Heterolobosea</taxon>
        <taxon>Tetramitia</taxon>
        <taxon>Eutetramitia</taxon>
        <taxon>Acrasidae</taxon>
        <taxon>Acrasis</taxon>
    </lineage>
</organism>
<dbReference type="PANTHER" id="PTHR11638:SF93">
    <property type="entry name" value="MITOCHONDRIAL DISAGGREGASE"/>
    <property type="match status" value="1"/>
</dbReference>
<dbReference type="GO" id="GO:0005739">
    <property type="term" value="C:mitochondrion"/>
    <property type="evidence" value="ECO:0007669"/>
    <property type="project" value="TreeGrafter"/>
</dbReference>
<dbReference type="PANTHER" id="PTHR11638">
    <property type="entry name" value="ATP-DEPENDENT CLP PROTEASE"/>
    <property type="match status" value="1"/>
</dbReference>
<dbReference type="EMBL" id="JAOPGA020001067">
    <property type="protein sequence ID" value="KAL0484737.1"/>
    <property type="molecule type" value="Genomic_DNA"/>
</dbReference>
<evidence type="ECO:0000259" key="4">
    <source>
        <dbReference type="Pfam" id="PF07724"/>
    </source>
</evidence>
<dbReference type="SUPFAM" id="SSF52540">
    <property type="entry name" value="P-loop containing nucleoside triphosphate hydrolases"/>
    <property type="match status" value="1"/>
</dbReference>
<dbReference type="Gene3D" id="3.40.50.300">
    <property type="entry name" value="P-loop containing nucleotide triphosphate hydrolases"/>
    <property type="match status" value="1"/>
</dbReference>
<dbReference type="GO" id="GO:0016887">
    <property type="term" value="F:ATP hydrolysis activity"/>
    <property type="evidence" value="ECO:0007669"/>
    <property type="project" value="InterPro"/>
</dbReference>
<evidence type="ECO:0000256" key="3">
    <source>
        <dbReference type="SAM" id="MobiDB-lite"/>
    </source>
</evidence>
<dbReference type="PRINTS" id="PR00300">
    <property type="entry name" value="CLPPROTEASEA"/>
</dbReference>
<dbReference type="Proteomes" id="UP001431209">
    <property type="component" value="Unassembled WGS sequence"/>
</dbReference>
<evidence type="ECO:0000256" key="2">
    <source>
        <dbReference type="ARBA" id="ARBA00022840"/>
    </source>
</evidence>
<accession>A0AAW2Z677</accession>
<dbReference type="Pfam" id="PF07724">
    <property type="entry name" value="AAA_2"/>
    <property type="match status" value="1"/>
</dbReference>
<feature type="compositionally biased region" description="Basic and acidic residues" evidence="3">
    <location>
        <begin position="1"/>
        <end position="22"/>
    </location>
</feature>
<evidence type="ECO:0000256" key="1">
    <source>
        <dbReference type="ARBA" id="ARBA00022741"/>
    </source>
</evidence>
<evidence type="ECO:0000313" key="6">
    <source>
        <dbReference type="Proteomes" id="UP001431209"/>
    </source>
</evidence>
<dbReference type="InterPro" id="IPR003959">
    <property type="entry name" value="ATPase_AAA_core"/>
</dbReference>
<keyword evidence="6" id="KW-1185">Reference proteome</keyword>
<dbReference type="AlphaFoldDB" id="A0AAW2Z677"/>
<reference evidence="5 6" key="1">
    <citation type="submission" date="2024-03" db="EMBL/GenBank/DDBJ databases">
        <title>The Acrasis kona genome and developmental transcriptomes reveal deep origins of eukaryotic multicellular pathways.</title>
        <authorList>
            <person name="Sheikh S."/>
            <person name="Fu C.-J."/>
            <person name="Brown M.W."/>
            <person name="Baldauf S.L."/>
        </authorList>
    </citation>
    <scope>NUCLEOTIDE SEQUENCE [LARGE SCALE GENOMIC DNA]</scope>
    <source>
        <strain evidence="5 6">ATCC MYA-3509</strain>
    </source>
</reference>
<feature type="region of interest" description="Disordered" evidence="3">
    <location>
        <begin position="47"/>
        <end position="66"/>
    </location>
</feature>
<dbReference type="InterPro" id="IPR050130">
    <property type="entry name" value="ClpA_ClpB"/>
</dbReference>
<feature type="compositionally biased region" description="Basic residues" evidence="3">
    <location>
        <begin position="330"/>
        <end position="339"/>
    </location>
</feature>
<feature type="region of interest" description="Disordered" evidence="3">
    <location>
        <begin position="1"/>
        <end position="30"/>
    </location>
</feature>
<feature type="domain" description="ATPase AAA-type core" evidence="4">
    <location>
        <begin position="143"/>
        <end position="257"/>
    </location>
</feature>
<dbReference type="GO" id="GO:0034605">
    <property type="term" value="P:cellular response to heat"/>
    <property type="evidence" value="ECO:0007669"/>
    <property type="project" value="TreeGrafter"/>
</dbReference>